<sequence>MIPSHKMIASIAGLSLIQGRVLAAMLDERKEQSAITVAAQPEEPVVESRQVRRARERREAKARK</sequence>
<dbReference type="EMBL" id="LAJG01000005">
    <property type="protein sequence ID" value="KKB80806.1"/>
    <property type="molecule type" value="Genomic_DNA"/>
</dbReference>
<protein>
    <submittedName>
        <fullName evidence="2">Uncharacterized protein</fullName>
    </submittedName>
</protein>
<name>A0A0F5LEI8_9HYPH</name>
<gene>
    <name evidence="2" type="ORF">VW35_00935</name>
</gene>
<proteinExistence type="predicted"/>
<reference evidence="2 3" key="1">
    <citation type="submission" date="2015-03" db="EMBL/GenBank/DDBJ databases">
        <authorList>
            <person name="Hassan Y.I."/>
            <person name="Lepp D."/>
            <person name="Zhou T."/>
        </authorList>
    </citation>
    <scope>NUCLEOTIDE SEQUENCE [LARGE SCALE GENOMIC DNA]</scope>
    <source>
        <strain evidence="2 3">GH2-10</strain>
    </source>
</reference>
<accession>A0A0F5LEI8</accession>
<dbReference type="STRING" id="361041.VW35_00935"/>
<organism evidence="2 3">
    <name type="scientific">Devosia soli</name>
    <dbReference type="NCBI Taxonomy" id="361041"/>
    <lineage>
        <taxon>Bacteria</taxon>
        <taxon>Pseudomonadati</taxon>
        <taxon>Pseudomonadota</taxon>
        <taxon>Alphaproteobacteria</taxon>
        <taxon>Hyphomicrobiales</taxon>
        <taxon>Devosiaceae</taxon>
        <taxon>Devosia</taxon>
    </lineage>
</organism>
<feature type="compositionally biased region" description="Basic residues" evidence="1">
    <location>
        <begin position="51"/>
        <end position="64"/>
    </location>
</feature>
<evidence type="ECO:0000313" key="3">
    <source>
        <dbReference type="Proteomes" id="UP000033514"/>
    </source>
</evidence>
<feature type="region of interest" description="Disordered" evidence="1">
    <location>
        <begin position="40"/>
        <end position="64"/>
    </location>
</feature>
<dbReference type="PATRIC" id="fig|361041.3.peg.3574"/>
<dbReference type="AlphaFoldDB" id="A0A0F5LEI8"/>
<keyword evidence="3" id="KW-1185">Reference proteome</keyword>
<comment type="caution">
    <text evidence="2">The sequence shown here is derived from an EMBL/GenBank/DDBJ whole genome shotgun (WGS) entry which is preliminary data.</text>
</comment>
<evidence type="ECO:0000256" key="1">
    <source>
        <dbReference type="SAM" id="MobiDB-lite"/>
    </source>
</evidence>
<evidence type="ECO:0000313" key="2">
    <source>
        <dbReference type="EMBL" id="KKB80806.1"/>
    </source>
</evidence>
<dbReference type="Proteomes" id="UP000033514">
    <property type="component" value="Unassembled WGS sequence"/>
</dbReference>